<dbReference type="RefSeq" id="WP_023001821.1">
    <property type="nucleotide sequence ID" value="NZ_CP128601.1"/>
</dbReference>
<feature type="domain" description="Activator of Hsp90 ATPase homologue 1/2-like C-terminal" evidence="2">
    <location>
        <begin position="16"/>
        <end position="152"/>
    </location>
</feature>
<gene>
    <name evidence="3" type="ORF">LAL4801_03588</name>
</gene>
<dbReference type="Proteomes" id="UP000048926">
    <property type="component" value="Unassembled WGS sequence"/>
</dbReference>
<dbReference type="STRING" id="187304.B0E33_05405"/>
<protein>
    <recommendedName>
        <fullName evidence="2">Activator of Hsp90 ATPase homologue 1/2-like C-terminal domain-containing protein</fullName>
    </recommendedName>
</protein>
<dbReference type="Gene3D" id="3.30.530.20">
    <property type="match status" value="1"/>
</dbReference>
<dbReference type="EMBL" id="CXST01000002">
    <property type="protein sequence ID" value="CTQ45141.1"/>
    <property type="molecule type" value="Genomic_DNA"/>
</dbReference>
<dbReference type="OrthoDB" id="793407at2"/>
<dbReference type="Pfam" id="PF08327">
    <property type="entry name" value="AHSA1"/>
    <property type="match status" value="1"/>
</dbReference>
<sequence length="161" mass="18236">MTHDTECRVEGMLNLPRSQAFSLFVDRLDLWWTSPFKDAGEGKVQAGIDPYAGGSCYEIDSEGQHRVWGTVLSLEPPLYIRLAWQVSRDGEEVADPATASRVMVNFREAGDSTRLEIVHSEFLRHGEAGAEYLERMRQPDGWPRILDNLKSAARHPLPQNR</sequence>
<dbReference type="SUPFAM" id="SSF55961">
    <property type="entry name" value="Bet v1-like"/>
    <property type="match status" value="1"/>
</dbReference>
<dbReference type="CDD" id="cd08891">
    <property type="entry name" value="SRPBCC_CalC"/>
    <property type="match status" value="1"/>
</dbReference>
<proteinExistence type="inferred from homology"/>
<name>A0A0M6Y814_9HYPH</name>
<evidence type="ECO:0000313" key="4">
    <source>
        <dbReference type="Proteomes" id="UP000048926"/>
    </source>
</evidence>
<organism evidence="3 4">
    <name type="scientific">Roseibium aggregatum</name>
    <dbReference type="NCBI Taxonomy" id="187304"/>
    <lineage>
        <taxon>Bacteria</taxon>
        <taxon>Pseudomonadati</taxon>
        <taxon>Pseudomonadota</taxon>
        <taxon>Alphaproteobacteria</taxon>
        <taxon>Hyphomicrobiales</taxon>
        <taxon>Stappiaceae</taxon>
        <taxon>Roseibium</taxon>
    </lineage>
</organism>
<evidence type="ECO:0000259" key="2">
    <source>
        <dbReference type="Pfam" id="PF08327"/>
    </source>
</evidence>
<dbReference type="InterPro" id="IPR023393">
    <property type="entry name" value="START-like_dom_sf"/>
</dbReference>
<accession>A0A0M6Y814</accession>
<evidence type="ECO:0000256" key="1">
    <source>
        <dbReference type="ARBA" id="ARBA00006817"/>
    </source>
</evidence>
<dbReference type="AlphaFoldDB" id="A0A0M6Y814"/>
<dbReference type="InterPro" id="IPR013538">
    <property type="entry name" value="ASHA1/2-like_C"/>
</dbReference>
<keyword evidence="4" id="KW-1185">Reference proteome</keyword>
<evidence type="ECO:0000313" key="3">
    <source>
        <dbReference type="EMBL" id="CTQ45141.1"/>
    </source>
</evidence>
<reference evidence="4" key="1">
    <citation type="submission" date="2015-07" db="EMBL/GenBank/DDBJ databases">
        <authorList>
            <person name="Rodrigo-Torres Lidia"/>
            <person name="Arahal R.David."/>
        </authorList>
    </citation>
    <scope>NUCLEOTIDE SEQUENCE [LARGE SCALE GENOMIC DNA]</scope>
    <source>
        <strain evidence="4">CECT 4801</strain>
    </source>
</reference>
<comment type="similarity">
    <text evidence="1">Belongs to the AHA1 family.</text>
</comment>